<dbReference type="GO" id="GO:0005634">
    <property type="term" value="C:nucleus"/>
    <property type="evidence" value="ECO:0007669"/>
    <property type="project" value="InterPro"/>
</dbReference>
<evidence type="ECO:0000256" key="4">
    <source>
        <dbReference type="SAM" id="MobiDB-lite"/>
    </source>
</evidence>
<comment type="caution">
    <text evidence="5">The sequence shown here is derived from an EMBL/GenBank/DDBJ whole genome shotgun (WGS) entry which is preliminary data.</text>
</comment>
<accession>A0A0G2ETJ3</accession>
<feature type="active site" description="Proton donor/acceptor" evidence="1">
    <location>
        <position position="508"/>
    </location>
</feature>
<reference evidence="5 6" key="2">
    <citation type="submission" date="2015-05" db="EMBL/GenBank/DDBJ databases">
        <authorList>
            <person name="Morales-Cruz A."/>
            <person name="Amrine K.C."/>
            <person name="Cantu D."/>
        </authorList>
    </citation>
    <scope>NUCLEOTIDE SEQUENCE [LARGE SCALE GENOMIC DNA]</scope>
    <source>
        <strain evidence="5">UCRPC4</strain>
    </source>
</reference>
<sequence length="616" mass="69597">MHRNTMTGAHNRNLSIGGSLETASSRGATYNYRQRSFAFEQQQAKTMHGQDVDGTPPYQAQHVIDLTSGSSPPTSQPLLDQEDEDLKKAIKLSLQESVEPASPSREPHNANPVTYGILGIDRKQMEEERLARLKRKRDGPVSPPSTKRPAPSSRPPASLSENVIHISQTTTPKAPNSLNDTQNDSISFPYKEGLVMKTWAFGYPRQRDVKIEEILQRHSLQAAVLSSFQWDMEWLFRKLDTSRTKFVLVMQAKDQATREQYRQETQGMPNLRLCFPPMEGQVSLVPTANLVPYDWGEQGGFMENSAFIIDLPLLEPDTDPANTPFKTQLLHFLKAKTLQQDVLDKLELFDYRETKRYAFIHTIGGSHFEPAIKRTGYCGLAGAVNELGLRIPGPIHLDYITSSVGSLKKEFLRTLYRSALGHDSMAMHQPNRLAGDTKVQIGSDTSADIDWDENFRCYFPSDETVKASKSGPQGAGTVCFQEDWWRRPDFPREIMRDCISTRPGMLMHNKIMYIRPVHKAQSTFEHALSGFAYIGSANLSESAWGKAVYDRKKKCPKLNCRNWECGVLVPFSNQFGGTDSERPAHDLRLFEHIVPVPIQVPARSLASLKPWFFLQR</sequence>
<reference evidence="5 6" key="1">
    <citation type="submission" date="2015-05" db="EMBL/GenBank/DDBJ databases">
        <title>Distinctive expansion of gene families associated with plant cell wall degradation and secondary metabolism in the genomes of grapevine trunk pathogens.</title>
        <authorList>
            <person name="Lawrence D.P."/>
            <person name="Travadon R."/>
            <person name="Rolshausen P.E."/>
            <person name="Baumgartner K."/>
        </authorList>
    </citation>
    <scope>NUCLEOTIDE SEQUENCE [LARGE SCALE GENOMIC DNA]</scope>
    <source>
        <strain evidence="5">UCRPC4</strain>
    </source>
</reference>
<gene>
    <name evidence="5" type="ORF">UCRPC4_g01735</name>
</gene>
<dbReference type="Proteomes" id="UP000053317">
    <property type="component" value="Unassembled WGS sequence"/>
</dbReference>
<feature type="region of interest" description="Disordered" evidence="4">
    <location>
        <begin position="1"/>
        <end position="20"/>
    </location>
</feature>
<dbReference type="PROSITE" id="PS50330">
    <property type="entry name" value="UIM"/>
    <property type="match status" value="1"/>
</dbReference>
<dbReference type="AlphaFoldDB" id="A0A0G2ETJ3"/>
<feature type="site" description="Interaction with DNA" evidence="3">
    <location>
        <position position="540"/>
    </location>
</feature>
<dbReference type="OrthoDB" id="47785at2759"/>
<feature type="compositionally biased region" description="Low complexity" evidence="4">
    <location>
        <begin position="144"/>
        <end position="160"/>
    </location>
</feature>
<dbReference type="GO" id="GO:0006281">
    <property type="term" value="P:DNA repair"/>
    <property type="evidence" value="ECO:0007669"/>
    <property type="project" value="InterPro"/>
</dbReference>
<dbReference type="Pfam" id="PF06087">
    <property type="entry name" value="Tyr-DNA_phospho"/>
    <property type="match status" value="1"/>
</dbReference>
<evidence type="ECO:0000313" key="6">
    <source>
        <dbReference type="Proteomes" id="UP000053317"/>
    </source>
</evidence>
<evidence type="ECO:0000256" key="3">
    <source>
        <dbReference type="PIRSR" id="PIRSR610347-3"/>
    </source>
</evidence>
<keyword evidence="6" id="KW-1185">Reference proteome</keyword>
<dbReference type="GO" id="GO:0003697">
    <property type="term" value="F:single-stranded DNA binding"/>
    <property type="evidence" value="ECO:0007669"/>
    <property type="project" value="TreeGrafter"/>
</dbReference>
<protein>
    <submittedName>
        <fullName evidence="5">Putative tyrosyl-dna phosphodiesterase domain protein</fullName>
    </submittedName>
</protein>
<proteinExistence type="predicted"/>
<dbReference type="SMART" id="SM00726">
    <property type="entry name" value="UIM"/>
    <property type="match status" value="1"/>
</dbReference>
<dbReference type="CDD" id="cd09122">
    <property type="entry name" value="PLDc_Tdp1_1"/>
    <property type="match status" value="1"/>
</dbReference>
<dbReference type="PANTHER" id="PTHR12415:SF4">
    <property type="entry name" value="TYROSYL-DNA PHOSPHODIESTERASE DOMAIN-CONTAINING PROTEIN"/>
    <property type="match status" value="1"/>
</dbReference>
<dbReference type="InterPro" id="IPR003903">
    <property type="entry name" value="UIM_dom"/>
</dbReference>
<name>A0A0G2ETJ3_PHACM</name>
<dbReference type="GO" id="GO:0017005">
    <property type="term" value="F:3'-tyrosyl-DNA phosphodiesterase activity"/>
    <property type="evidence" value="ECO:0007669"/>
    <property type="project" value="TreeGrafter"/>
</dbReference>
<dbReference type="SUPFAM" id="SSF56024">
    <property type="entry name" value="Phospholipase D/nuclease"/>
    <property type="match status" value="2"/>
</dbReference>
<dbReference type="GO" id="GO:0003690">
    <property type="term" value="F:double-stranded DNA binding"/>
    <property type="evidence" value="ECO:0007669"/>
    <property type="project" value="TreeGrafter"/>
</dbReference>
<feature type="region of interest" description="Disordered" evidence="4">
    <location>
        <begin position="95"/>
        <end position="160"/>
    </location>
</feature>
<evidence type="ECO:0000256" key="1">
    <source>
        <dbReference type="PIRSR" id="PIRSR610347-1"/>
    </source>
</evidence>
<evidence type="ECO:0000256" key="2">
    <source>
        <dbReference type="PIRSR" id="PIRSR610347-2"/>
    </source>
</evidence>
<dbReference type="PANTHER" id="PTHR12415">
    <property type="entry name" value="TYROSYL-DNA PHOSPHODIESTERASE 1"/>
    <property type="match status" value="1"/>
</dbReference>
<organism evidence="5 6">
    <name type="scientific">Phaeomoniella chlamydospora</name>
    <name type="common">Phaeoacremonium chlamydosporum</name>
    <dbReference type="NCBI Taxonomy" id="158046"/>
    <lineage>
        <taxon>Eukaryota</taxon>
        <taxon>Fungi</taxon>
        <taxon>Dikarya</taxon>
        <taxon>Ascomycota</taxon>
        <taxon>Pezizomycotina</taxon>
        <taxon>Eurotiomycetes</taxon>
        <taxon>Chaetothyriomycetidae</taxon>
        <taxon>Phaeomoniellales</taxon>
        <taxon>Phaeomoniellaceae</taxon>
        <taxon>Phaeomoniella</taxon>
    </lineage>
</organism>
<dbReference type="Pfam" id="PF02809">
    <property type="entry name" value="UIM"/>
    <property type="match status" value="1"/>
</dbReference>
<feature type="binding site" evidence="2">
    <location>
        <position position="510"/>
    </location>
    <ligand>
        <name>substrate</name>
    </ligand>
</feature>
<feature type="compositionally biased region" description="Basic and acidic residues" evidence="4">
    <location>
        <begin position="120"/>
        <end position="131"/>
    </location>
</feature>
<dbReference type="InterPro" id="IPR010347">
    <property type="entry name" value="Tdp1"/>
</dbReference>
<evidence type="ECO:0000313" key="5">
    <source>
        <dbReference type="EMBL" id="KKY25471.1"/>
    </source>
</evidence>
<dbReference type="EMBL" id="LCWF01000041">
    <property type="protein sequence ID" value="KKY25471.1"/>
    <property type="molecule type" value="Genomic_DNA"/>
</dbReference>
<dbReference type="Gene3D" id="3.30.870.10">
    <property type="entry name" value="Endonuclease Chain A"/>
    <property type="match status" value="3"/>
</dbReference>